<evidence type="ECO:0000313" key="4">
    <source>
        <dbReference type="Proteomes" id="UP000306317"/>
    </source>
</evidence>
<dbReference type="AlphaFoldDB" id="A0A4S3KM86"/>
<reference evidence="3 4" key="1">
    <citation type="submission" date="2017-02" db="EMBL/GenBank/DDBJ databases">
        <title>Whole genome sequencing of Rhodanobacter lindaniclasticus DSM 17932.</title>
        <authorList>
            <person name="Kumar S."/>
            <person name="Patil P."/>
            <person name="Patil P.B."/>
        </authorList>
    </citation>
    <scope>NUCLEOTIDE SEQUENCE [LARGE SCALE GENOMIC DNA]</scope>
    <source>
        <strain evidence="3 4">DSM 17932</strain>
    </source>
</reference>
<organism evidence="3 4">
    <name type="scientific">Rhodanobacter lindaniclasticus</name>
    <dbReference type="NCBI Taxonomy" id="75310"/>
    <lineage>
        <taxon>Bacteria</taxon>
        <taxon>Pseudomonadati</taxon>
        <taxon>Pseudomonadota</taxon>
        <taxon>Gammaproteobacteria</taxon>
        <taxon>Lysobacterales</taxon>
        <taxon>Rhodanobacteraceae</taxon>
        <taxon>Rhodanobacter</taxon>
    </lineage>
</organism>
<evidence type="ECO:0000256" key="1">
    <source>
        <dbReference type="SAM" id="SignalP"/>
    </source>
</evidence>
<feature type="signal peptide" evidence="1">
    <location>
        <begin position="1"/>
        <end position="23"/>
    </location>
</feature>
<dbReference type="PROSITE" id="PS51257">
    <property type="entry name" value="PROKAR_LIPOPROTEIN"/>
    <property type="match status" value="1"/>
</dbReference>
<dbReference type="InterPro" id="IPR005586">
    <property type="entry name" value="ABC_trans_aux"/>
</dbReference>
<feature type="domain" description="ABC-type transport auxiliary lipoprotein component" evidence="2">
    <location>
        <begin position="28"/>
        <end position="185"/>
    </location>
</feature>
<feature type="chain" id="PRO_5020641348" description="ABC-type transport auxiliary lipoprotein component domain-containing protein" evidence="1">
    <location>
        <begin position="24"/>
        <end position="202"/>
    </location>
</feature>
<sequence length="202" mass="20955">MMRHAPALLAVTAAALLAACASAPLHYYTLLPGSAAPVAESATAIPFEVLTVNVPAQVDRPQLVVRQGGQSVALLEGERWIAPLADEVRGALAADLARVLPGRDVGGMAASGKPLLQVSLDVRRFDSQPGDHALIEGAWQLRWRHDGKLATQACTSRISETVGPGYDALVQGHQQALDQLAEQMAGVARALASGQSASCPGG</sequence>
<keyword evidence="1" id="KW-0732">Signal</keyword>
<dbReference type="Pfam" id="PF03886">
    <property type="entry name" value="ABC_trans_aux"/>
    <property type="match status" value="1"/>
</dbReference>
<dbReference type="Proteomes" id="UP000306317">
    <property type="component" value="Unassembled WGS sequence"/>
</dbReference>
<comment type="caution">
    <text evidence="3">The sequence shown here is derived from an EMBL/GenBank/DDBJ whole genome shotgun (WGS) entry which is preliminary data.</text>
</comment>
<dbReference type="RefSeq" id="WP_136256810.1">
    <property type="nucleotide sequence ID" value="NZ_MWIO01000003.1"/>
</dbReference>
<proteinExistence type="predicted"/>
<gene>
    <name evidence="3" type="ORF">B1991_00845</name>
</gene>
<keyword evidence="4" id="KW-1185">Reference proteome</keyword>
<evidence type="ECO:0000313" key="3">
    <source>
        <dbReference type="EMBL" id="THD10007.1"/>
    </source>
</evidence>
<accession>A0A4S3KM86</accession>
<dbReference type="SUPFAM" id="SSF159594">
    <property type="entry name" value="XCC0632-like"/>
    <property type="match status" value="1"/>
</dbReference>
<dbReference type="OrthoDB" id="5949767at2"/>
<protein>
    <recommendedName>
        <fullName evidence="2">ABC-type transport auxiliary lipoprotein component domain-containing protein</fullName>
    </recommendedName>
</protein>
<dbReference type="Gene3D" id="3.40.50.10610">
    <property type="entry name" value="ABC-type transport auxiliary lipoprotein component"/>
    <property type="match status" value="1"/>
</dbReference>
<evidence type="ECO:0000259" key="2">
    <source>
        <dbReference type="Pfam" id="PF03886"/>
    </source>
</evidence>
<dbReference type="EMBL" id="MWIO01000003">
    <property type="protein sequence ID" value="THD10007.1"/>
    <property type="molecule type" value="Genomic_DNA"/>
</dbReference>
<name>A0A4S3KM86_9GAMM</name>